<gene>
    <name evidence="1" type="ORF">MED217_16645</name>
</gene>
<proteinExistence type="predicted"/>
<dbReference type="AlphaFoldDB" id="A3XHQ5"/>
<dbReference type="Proteomes" id="UP000001601">
    <property type="component" value="Unassembled WGS sequence"/>
</dbReference>
<dbReference type="EMBL" id="AANC01000001">
    <property type="protein sequence ID" value="EAQ51190.1"/>
    <property type="molecule type" value="Genomic_DNA"/>
</dbReference>
<reference evidence="1 2" key="1">
    <citation type="journal article" date="2007" name="Nature">
        <title>Light stimulates growth of proteorhodopsin-containing marine Flavobacteria.</title>
        <authorList>
            <person name="Gomez-Consarnau L."/>
            <person name="Gonzalez J.M."/>
            <person name="Coll-Llado M."/>
            <person name="Gourdon P."/>
            <person name="Pascher T."/>
            <person name="Neutze R."/>
            <person name="Pedros-Alio C."/>
            <person name="Pinhassi J."/>
        </authorList>
    </citation>
    <scope>NUCLEOTIDE SEQUENCE [LARGE SCALE GENOMIC DNA]</scope>
    <source>
        <strain evidence="1 2">MED217</strain>
    </source>
</reference>
<dbReference type="eggNOG" id="ENOG502ZHQH">
    <property type="taxonomic scope" value="Bacteria"/>
</dbReference>
<comment type="caution">
    <text evidence="1">The sequence shown here is derived from an EMBL/GenBank/DDBJ whole genome shotgun (WGS) entry which is preliminary data.</text>
</comment>
<organism evidence="1 2">
    <name type="scientific">Leeuwenhoekiella blandensis (strain CECT 7118 / CCUG 51940 / KCTC 22103 / MED217)</name>
    <name type="common">Flavobacterium sp. (strain MED217)</name>
    <dbReference type="NCBI Taxonomy" id="398720"/>
    <lineage>
        <taxon>Bacteria</taxon>
        <taxon>Pseudomonadati</taxon>
        <taxon>Bacteroidota</taxon>
        <taxon>Flavobacteriia</taxon>
        <taxon>Flavobacteriales</taxon>
        <taxon>Flavobacteriaceae</taxon>
        <taxon>Leeuwenhoekiella</taxon>
    </lineage>
</organism>
<keyword evidence="2" id="KW-1185">Reference proteome</keyword>
<accession>A3XHQ5</accession>
<name>A3XHQ5_LEEBM</name>
<dbReference type="HOGENOM" id="CLU_1747349_0_0_10"/>
<evidence type="ECO:0000313" key="1">
    <source>
        <dbReference type="EMBL" id="EAQ51190.1"/>
    </source>
</evidence>
<protein>
    <submittedName>
        <fullName evidence="1">Uncharacterized protein</fullName>
    </submittedName>
</protein>
<evidence type="ECO:0000313" key="2">
    <source>
        <dbReference type="Proteomes" id="UP000001601"/>
    </source>
</evidence>
<sequence>MKVVGFFNCYIPGDLNGDCVINEEDERILFADCSSWEYSLINGVRAAAIDSINDMWVTSFSGEVHINWLDSPILYSTMPLGMTNARAQTLSAEAADLAGDDLSAWLESSPKKDDTQVYYKWLEFSQARMKAKGGSVSSNNLYNLSIEPK</sequence>
<dbReference type="STRING" id="398720.MED217_16645"/>